<dbReference type="PANTHER" id="PTHR10868">
    <property type="entry name" value="SIGMA 1-TYPE OPIOID RECEPTOR-RELATED"/>
    <property type="match status" value="1"/>
</dbReference>
<dbReference type="PANTHER" id="PTHR10868:SF1">
    <property type="entry name" value="SIGMA NON-OPIOID INTRACELLULAR RECEPTOR 1"/>
    <property type="match status" value="1"/>
</dbReference>
<keyword evidence="4" id="KW-0256">Endoplasmic reticulum</keyword>
<dbReference type="Proteomes" id="UP000827549">
    <property type="component" value="Chromosome 6"/>
</dbReference>
<feature type="transmembrane region" description="Helical" evidence="8">
    <location>
        <begin position="15"/>
        <end position="32"/>
    </location>
</feature>
<accession>A0AAF1BQG4</accession>
<dbReference type="EC" id="5.-.-.-" evidence="8"/>
<gene>
    <name evidence="9" type="primary">ERG2</name>
    <name evidence="9" type="ORF">LOC62_06G008306</name>
</gene>
<comment type="function">
    <text evidence="8">Catalyzes the reaction which results in unsaturation at C-7 in the B ring of sterols.</text>
</comment>
<dbReference type="GO" id="GO:0006696">
    <property type="term" value="P:ergosterol biosynthetic process"/>
    <property type="evidence" value="ECO:0007669"/>
    <property type="project" value="TreeGrafter"/>
</dbReference>
<keyword evidence="3 8" id="KW-0812">Transmembrane</keyword>
<dbReference type="InterPro" id="IPR006716">
    <property type="entry name" value="ERG2_sigma1_rcpt-like"/>
</dbReference>
<evidence type="ECO:0000256" key="5">
    <source>
        <dbReference type="ARBA" id="ARBA00022989"/>
    </source>
</evidence>
<dbReference type="Pfam" id="PF04622">
    <property type="entry name" value="ERG2_Sigma1R"/>
    <property type="match status" value="1"/>
</dbReference>
<organism evidence="9 10">
    <name type="scientific">Vanrija pseudolonga</name>
    <dbReference type="NCBI Taxonomy" id="143232"/>
    <lineage>
        <taxon>Eukaryota</taxon>
        <taxon>Fungi</taxon>
        <taxon>Dikarya</taxon>
        <taxon>Basidiomycota</taxon>
        <taxon>Agaricomycotina</taxon>
        <taxon>Tremellomycetes</taxon>
        <taxon>Trichosporonales</taxon>
        <taxon>Trichosporonaceae</taxon>
        <taxon>Vanrija</taxon>
    </lineage>
</organism>
<keyword evidence="6 8" id="KW-0472">Membrane</keyword>
<evidence type="ECO:0000313" key="10">
    <source>
        <dbReference type="Proteomes" id="UP000827549"/>
    </source>
</evidence>
<sequence>MSQKGSCTTSCASKWALYAAILAVLYGIGSYLQSINSSFYRMDPAGLNDVFQATLATARAAGQDQNATFLVETVIGGIEKQYPAVRFRNDFTDKSQWMFNNAGGAMGSMFIIHASITEYLIIFGTATGTEGHTGVHTADDYFHILKGQQLAYSPGALVAEEYNQGDVHWLPRGEVQQYSMPRESWALEYAQGWIPLMLPFGFADGILSTLDVWTLYKTAVITGRHMIGNLLAGKI</sequence>
<evidence type="ECO:0000256" key="2">
    <source>
        <dbReference type="ARBA" id="ARBA00007141"/>
    </source>
</evidence>
<evidence type="ECO:0000256" key="7">
    <source>
        <dbReference type="ARBA" id="ARBA00029435"/>
    </source>
</evidence>
<dbReference type="RefSeq" id="XP_062630820.1">
    <property type="nucleotide sequence ID" value="XM_062774836.1"/>
</dbReference>
<dbReference type="GO" id="GO:0016853">
    <property type="term" value="F:isomerase activity"/>
    <property type="evidence" value="ECO:0007669"/>
    <property type="project" value="UniProtKB-KW"/>
</dbReference>
<evidence type="ECO:0000256" key="3">
    <source>
        <dbReference type="ARBA" id="ARBA00022692"/>
    </source>
</evidence>
<dbReference type="GeneID" id="87811473"/>
<evidence type="ECO:0000256" key="1">
    <source>
        <dbReference type="ARBA" id="ARBA00004586"/>
    </source>
</evidence>
<evidence type="ECO:0000256" key="8">
    <source>
        <dbReference type="RuleBase" id="RU368083"/>
    </source>
</evidence>
<comment type="similarity">
    <text evidence="2 8">Belongs to the ERG2 family.</text>
</comment>
<evidence type="ECO:0000256" key="4">
    <source>
        <dbReference type="ARBA" id="ARBA00022824"/>
    </source>
</evidence>
<name>A0AAF1BQG4_9TREE</name>
<dbReference type="EMBL" id="CP086719">
    <property type="protein sequence ID" value="WOO84794.1"/>
    <property type="molecule type" value="Genomic_DNA"/>
</dbReference>
<dbReference type="GO" id="GO:0005789">
    <property type="term" value="C:endoplasmic reticulum membrane"/>
    <property type="evidence" value="ECO:0007669"/>
    <property type="project" value="UniProtKB-SubCell"/>
</dbReference>
<protein>
    <recommendedName>
        <fullName evidence="8">C-8 sterol isomerase</fullName>
        <ecNumber evidence="8">5.-.-.-</ecNumber>
    </recommendedName>
    <alternativeName>
        <fullName evidence="8">Delta-8--delta-7 sterol isomerase</fullName>
    </alternativeName>
</protein>
<keyword evidence="10" id="KW-1185">Reference proteome</keyword>
<evidence type="ECO:0000256" key="6">
    <source>
        <dbReference type="ARBA" id="ARBA00023136"/>
    </source>
</evidence>
<dbReference type="AlphaFoldDB" id="A0AAF1BQG4"/>
<keyword evidence="5 8" id="KW-1133">Transmembrane helix</keyword>
<comment type="subcellular location">
    <subcellularLocation>
        <location evidence="1">Endoplasmic reticulum membrane</location>
    </subcellularLocation>
</comment>
<reference evidence="9" key="1">
    <citation type="submission" date="2023-10" db="EMBL/GenBank/DDBJ databases">
        <authorList>
            <person name="Noh H."/>
        </authorList>
    </citation>
    <scope>NUCLEOTIDE SEQUENCE</scope>
    <source>
        <strain evidence="9">DUCC4014</strain>
    </source>
</reference>
<keyword evidence="9" id="KW-0413">Isomerase</keyword>
<comment type="pathway">
    <text evidence="7 8">Steroid metabolism; ergosterol biosynthesis.</text>
</comment>
<proteinExistence type="inferred from homology"/>
<evidence type="ECO:0000313" key="9">
    <source>
        <dbReference type="EMBL" id="WOO84794.1"/>
    </source>
</evidence>